<accession>A0ABU3BQZ9</accession>
<evidence type="ECO:0000256" key="1">
    <source>
        <dbReference type="ARBA" id="ARBA00022553"/>
    </source>
</evidence>
<dbReference type="PROSITE" id="PS50110">
    <property type="entry name" value="RESPONSE_REGULATORY"/>
    <property type="match status" value="1"/>
</dbReference>
<sequence>MPRILWADDEIDLLKPHVLFLEAKGYNVETVTNGADAVDRVRERGGYDVVFLDEQMPGLGGLDALQEIKGARPETPVVMITKSEEEHIMEDAIGRQIADYLIKPVNPKQILLSVKKILEGDRIRGAQVQQDYLQGFGELTARIGGADDAGDWTDVYETLVRHDLGLGGADEGVRQILDDQYREANRAFAGFVERRYPRWIEDVQAGEKPRRDRPALSHEVLPRWVFPHLGGAGERPERPVVFLLIDCMRYDQWLLFEDHLRALYDVEKDWHYGLLPTATPFSRNALFAGLLPIDLAKRFQNYTVDERGDEASLNAHEAEYLDDHLARRHRGDVRVRYDKLVSQSDGTQFADRVTDYLQHDLSAVVVNFVDILAHSRSDTRILKEIAPDLPAYRSLTGAWFEHSWLLAALQELARHDCTVVVSTDHGAVRALHPTKVIGDREASTSLRYKHGRNLKVDTDDAIFVKEPETYGLPRLGINENYIFARGDSYFVYPTNYNRYVNQYRDTFQHGGVTMEEVLLPVVTLRPKQNGN</sequence>
<dbReference type="Pfam" id="PF00072">
    <property type="entry name" value="Response_reg"/>
    <property type="match status" value="1"/>
</dbReference>
<reference evidence="4 5" key="1">
    <citation type="submission" date="2023-09" db="EMBL/GenBank/DDBJ databases">
        <authorList>
            <person name="Rey-Velasco X."/>
        </authorList>
    </citation>
    <scope>NUCLEOTIDE SEQUENCE [LARGE SCALE GENOMIC DNA]</scope>
    <source>
        <strain evidence="4 5">F394</strain>
    </source>
</reference>
<feature type="domain" description="Response regulatory" evidence="3">
    <location>
        <begin position="3"/>
        <end position="118"/>
    </location>
</feature>
<comment type="caution">
    <text evidence="4">The sequence shown here is derived from an EMBL/GenBank/DDBJ whole genome shotgun (WGS) entry which is preliminary data.</text>
</comment>
<dbReference type="InterPro" id="IPR017850">
    <property type="entry name" value="Alkaline_phosphatase_core_sf"/>
</dbReference>
<dbReference type="CDD" id="cd17546">
    <property type="entry name" value="REC_hyHK_CKI1_RcsC-like"/>
    <property type="match status" value="1"/>
</dbReference>
<gene>
    <name evidence="4" type="ORF">RM540_08100</name>
</gene>
<dbReference type="EMBL" id="JAVRHT010000015">
    <property type="protein sequence ID" value="MDT0631705.1"/>
    <property type="molecule type" value="Genomic_DNA"/>
</dbReference>
<dbReference type="InterPro" id="IPR050595">
    <property type="entry name" value="Bact_response_regulator"/>
</dbReference>
<dbReference type="SUPFAM" id="SSF53649">
    <property type="entry name" value="Alkaline phosphatase-like"/>
    <property type="match status" value="1"/>
</dbReference>
<evidence type="ECO:0000256" key="2">
    <source>
        <dbReference type="PROSITE-ProRule" id="PRU00169"/>
    </source>
</evidence>
<dbReference type="Pfam" id="PF08665">
    <property type="entry name" value="PglZ"/>
    <property type="match status" value="1"/>
</dbReference>
<dbReference type="PANTHER" id="PTHR44591:SF3">
    <property type="entry name" value="RESPONSE REGULATORY DOMAIN-CONTAINING PROTEIN"/>
    <property type="match status" value="1"/>
</dbReference>
<dbReference type="InterPro" id="IPR011006">
    <property type="entry name" value="CheY-like_superfamily"/>
</dbReference>
<organism evidence="4 5">
    <name type="scientific">Rubrivirga litoralis</name>
    <dbReference type="NCBI Taxonomy" id="3075598"/>
    <lineage>
        <taxon>Bacteria</taxon>
        <taxon>Pseudomonadati</taxon>
        <taxon>Rhodothermota</taxon>
        <taxon>Rhodothermia</taxon>
        <taxon>Rhodothermales</taxon>
        <taxon>Rubricoccaceae</taxon>
        <taxon>Rubrivirga</taxon>
    </lineage>
</organism>
<dbReference type="Gene3D" id="3.40.50.2300">
    <property type="match status" value="1"/>
</dbReference>
<keyword evidence="5" id="KW-1185">Reference proteome</keyword>
<dbReference type="SMART" id="SM00448">
    <property type="entry name" value="REC"/>
    <property type="match status" value="1"/>
</dbReference>
<keyword evidence="1 2" id="KW-0597">Phosphoprotein</keyword>
<evidence type="ECO:0000313" key="5">
    <source>
        <dbReference type="Proteomes" id="UP001267426"/>
    </source>
</evidence>
<evidence type="ECO:0000259" key="3">
    <source>
        <dbReference type="PROSITE" id="PS50110"/>
    </source>
</evidence>
<dbReference type="SUPFAM" id="SSF52172">
    <property type="entry name" value="CheY-like"/>
    <property type="match status" value="1"/>
</dbReference>
<dbReference type="PANTHER" id="PTHR44591">
    <property type="entry name" value="STRESS RESPONSE REGULATOR PROTEIN 1"/>
    <property type="match status" value="1"/>
</dbReference>
<name>A0ABU3BQZ9_9BACT</name>
<feature type="modified residue" description="4-aspartylphosphate" evidence="2">
    <location>
        <position position="53"/>
    </location>
</feature>
<evidence type="ECO:0000313" key="4">
    <source>
        <dbReference type="EMBL" id="MDT0631705.1"/>
    </source>
</evidence>
<proteinExistence type="predicted"/>
<protein>
    <submittedName>
        <fullName evidence="4">Response regulator</fullName>
    </submittedName>
</protein>
<dbReference type="Proteomes" id="UP001267426">
    <property type="component" value="Unassembled WGS sequence"/>
</dbReference>
<dbReference type="RefSeq" id="WP_311663046.1">
    <property type="nucleotide sequence ID" value="NZ_JAVRHT010000015.1"/>
</dbReference>
<dbReference type="InterPro" id="IPR001789">
    <property type="entry name" value="Sig_transdc_resp-reg_receiver"/>
</dbReference>